<accession>A0ABS4S7N0</accession>
<evidence type="ECO:0000313" key="1">
    <source>
        <dbReference type="EMBL" id="MBP2257496.1"/>
    </source>
</evidence>
<evidence type="ECO:0008006" key="3">
    <source>
        <dbReference type="Google" id="ProtNLM"/>
    </source>
</evidence>
<proteinExistence type="predicted"/>
<evidence type="ECO:0000313" key="2">
    <source>
        <dbReference type="Proteomes" id="UP001519294"/>
    </source>
</evidence>
<dbReference type="Proteomes" id="UP001519294">
    <property type="component" value="Unassembled WGS sequence"/>
</dbReference>
<keyword evidence="2" id="KW-1185">Reference proteome</keyword>
<organism evidence="1 2">
    <name type="scientific">Virgibacillus alimentarius</name>
    <dbReference type="NCBI Taxonomy" id="698769"/>
    <lineage>
        <taxon>Bacteria</taxon>
        <taxon>Bacillati</taxon>
        <taxon>Bacillota</taxon>
        <taxon>Bacilli</taxon>
        <taxon>Bacillales</taxon>
        <taxon>Bacillaceae</taxon>
        <taxon>Virgibacillus</taxon>
    </lineage>
</organism>
<name>A0ABS4S7N0_9BACI</name>
<protein>
    <recommendedName>
        <fullName evidence="3">Restriction endonuclease type IV Mrr domain-containing protein</fullName>
    </recommendedName>
</protein>
<comment type="caution">
    <text evidence="1">The sequence shown here is derived from an EMBL/GenBank/DDBJ whole genome shotgun (WGS) entry which is preliminary data.</text>
</comment>
<gene>
    <name evidence="1" type="ORF">J2Z81_001444</name>
</gene>
<sequence>MSNKPGYTPKELLLQVFDTNEKRYKEITRLDEKEMSQYKEYLARFNETHDESNNFSTVEKGKSLESLVGFLLARSAVFEVHQNLRNSTNEIDQLLILNSKGNYFKNEGLLNLPGEHFLSECKNYQGKIGVTWIGKLYSLIESTNSQIGLIFSYHGITGDGWKDATGLVKKLYLRREDINKKVYILDFNIKDFNSILDGHSILELIDAKVKSLKFDTDLSRFIEKHPAEE</sequence>
<dbReference type="EMBL" id="JAGIKX010000009">
    <property type="protein sequence ID" value="MBP2257496.1"/>
    <property type="molecule type" value="Genomic_DNA"/>
</dbReference>
<reference evidence="1 2" key="1">
    <citation type="submission" date="2021-03" db="EMBL/GenBank/DDBJ databases">
        <title>Genomic Encyclopedia of Type Strains, Phase IV (KMG-IV): sequencing the most valuable type-strain genomes for metagenomic binning, comparative biology and taxonomic classification.</title>
        <authorList>
            <person name="Goeker M."/>
        </authorList>
    </citation>
    <scope>NUCLEOTIDE SEQUENCE [LARGE SCALE GENOMIC DNA]</scope>
    <source>
        <strain evidence="1 2">DSM 25790</strain>
    </source>
</reference>
<dbReference type="RefSeq" id="WP_102416202.1">
    <property type="nucleotide sequence ID" value="NZ_JAGIKX010000009.1"/>
</dbReference>